<feature type="transmembrane region" description="Helical" evidence="2">
    <location>
        <begin position="275"/>
        <end position="297"/>
    </location>
</feature>
<keyword evidence="2" id="KW-0472">Membrane</keyword>
<keyword evidence="2" id="KW-0812">Transmembrane</keyword>
<keyword evidence="4" id="KW-1185">Reference proteome</keyword>
<keyword evidence="2" id="KW-1133">Transmembrane helix</keyword>
<dbReference type="RefSeq" id="WP_143173479.1">
    <property type="nucleotide sequence ID" value="NZ_FQZK01000022.1"/>
</dbReference>
<feature type="transmembrane region" description="Helical" evidence="2">
    <location>
        <begin position="229"/>
        <end position="254"/>
    </location>
</feature>
<feature type="region of interest" description="Disordered" evidence="1">
    <location>
        <begin position="1"/>
        <end position="29"/>
    </location>
</feature>
<evidence type="ECO:0000256" key="2">
    <source>
        <dbReference type="SAM" id="Phobius"/>
    </source>
</evidence>
<gene>
    <name evidence="3" type="ORF">SAMN05421803_12255</name>
</gene>
<evidence type="ECO:0000256" key="1">
    <source>
        <dbReference type="SAM" id="MobiDB-lite"/>
    </source>
</evidence>
<dbReference type="EMBL" id="FQZK01000022">
    <property type="protein sequence ID" value="SHK52387.1"/>
    <property type="molecule type" value="Genomic_DNA"/>
</dbReference>
<reference evidence="3 4" key="1">
    <citation type="submission" date="2016-11" db="EMBL/GenBank/DDBJ databases">
        <authorList>
            <person name="Jaros S."/>
            <person name="Januszkiewicz K."/>
            <person name="Wedrychowicz H."/>
        </authorList>
    </citation>
    <scope>NUCLEOTIDE SEQUENCE [LARGE SCALE GENOMIC DNA]</scope>
    <source>
        <strain evidence="3 4">CGMCC 4.5723</strain>
    </source>
</reference>
<dbReference type="AlphaFoldDB" id="A0A1M6T5Z1"/>
<organism evidence="3 4">
    <name type="scientific">Nocardiopsis flavescens</name>
    <dbReference type="NCBI Taxonomy" id="758803"/>
    <lineage>
        <taxon>Bacteria</taxon>
        <taxon>Bacillati</taxon>
        <taxon>Actinomycetota</taxon>
        <taxon>Actinomycetes</taxon>
        <taxon>Streptosporangiales</taxon>
        <taxon>Nocardiopsidaceae</taxon>
        <taxon>Nocardiopsis</taxon>
    </lineage>
</organism>
<accession>A0A1M6T5Z1</accession>
<feature type="compositionally biased region" description="Pro residues" evidence="1">
    <location>
        <begin position="14"/>
        <end position="28"/>
    </location>
</feature>
<evidence type="ECO:0000313" key="4">
    <source>
        <dbReference type="Proteomes" id="UP000184452"/>
    </source>
</evidence>
<evidence type="ECO:0000313" key="3">
    <source>
        <dbReference type="EMBL" id="SHK52387.1"/>
    </source>
</evidence>
<feature type="transmembrane region" description="Helical" evidence="2">
    <location>
        <begin position="144"/>
        <end position="164"/>
    </location>
</feature>
<protein>
    <submittedName>
        <fullName evidence="3">Uncharacterized protein</fullName>
    </submittedName>
</protein>
<dbReference type="Proteomes" id="UP000184452">
    <property type="component" value="Unassembled WGS sequence"/>
</dbReference>
<dbReference type="STRING" id="758803.SAMN05421803_12255"/>
<sequence length="379" mass="39345">MTRKRRRPRRTRRPAPPPRPSPAAPPPRSARAVLRARAARLGALPSSRRVWSFAGGTSLFAAMLGALTFAVAPWVGRWFAVVPRRGRIVAVEEGRPVVLVDDGAAEPVRVVAHGSYTPGDPWEVTVRHVPFVPEAAVMGDHVPLGIPVAAAVLLCLAVLAVWAPRGLRASWLRRRRARPRLGRVGGAELRVPVALRAGAAAVSLLTGAVAGVLGSALAAVSEGLASAGAFLLICLAWLLVPAGAALAVGALYLYAERAPVKARPAARVRVLPRGAVRALRAAAVVTGCAGGLAAVLAQGPGAQPSSPTATGTAAVVDAWSARARGGDCLGRALVDYTVAGLPYRTTLDVECGDLPLLEGAGEIRVRWPAAAPEHAEWVR</sequence>
<feature type="transmembrane region" description="Helical" evidence="2">
    <location>
        <begin position="50"/>
        <end position="75"/>
    </location>
</feature>
<name>A0A1M6T5Z1_9ACTN</name>
<feature type="transmembrane region" description="Helical" evidence="2">
    <location>
        <begin position="193"/>
        <end position="217"/>
    </location>
</feature>
<feature type="compositionally biased region" description="Basic residues" evidence="1">
    <location>
        <begin position="1"/>
        <end position="13"/>
    </location>
</feature>
<proteinExistence type="predicted"/>